<sequence>MRRRTRISLAVIAVSVPIAALGLIWWSREANALANALFQGFGSIAVVTAFIGILFPVCARWALRVGVTTDQAQRNPVIRFMAGLDDRDH</sequence>
<keyword evidence="1" id="KW-0812">Transmembrane</keyword>
<gene>
    <name evidence="2" type="ORF">G8E03_03900</name>
</gene>
<keyword evidence="1" id="KW-1133">Transmembrane helix</keyword>
<dbReference type="KEGG" id="mon:G8E03_03900"/>
<evidence type="ECO:0000256" key="1">
    <source>
        <dbReference type="SAM" id="Phobius"/>
    </source>
</evidence>
<dbReference type="Proteomes" id="UP000500791">
    <property type="component" value="Chromosome"/>
</dbReference>
<organism evidence="2 3">
    <name type="scientific">Pontivivens nitratireducens</name>
    <dbReference type="NCBI Taxonomy" id="2758038"/>
    <lineage>
        <taxon>Bacteria</taxon>
        <taxon>Pseudomonadati</taxon>
        <taxon>Pseudomonadota</taxon>
        <taxon>Alphaproteobacteria</taxon>
        <taxon>Rhodobacterales</taxon>
        <taxon>Paracoccaceae</taxon>
        <taxon>Pontivivens</taxon>
    </lineage>
</organism>
<reference evidence="2 3" key="1">
    <citation type="submission" date="2020-03" db="EMBL/GenBank/DDBJ databases">
        <title>Complete genome sequence of Monaibacterium sp. ALG8 with diverse plasmids.</title>
        <authorList>
            <person name="Sun C."/>
        </authorList>
    </citation>
    <scope>NUCLEOTIDE SEQUENCE [LARGE SCALE GENOMIC DNA]</scope>
    <source>
        <strain evidence="2 3">ALG8</strain>
    </source>
</reference>
<feature type="transmembrane region" description="Helical" evidence="1">
    <location>
        <begin position="32"/>
        <end position="55"/>
    </location>
</feature>
<proteinExistence type="predicted"/>
<dbReference type="EMBL" id="CP049811">
    <property type="protein sequence ID" value="QIK39979.1"/>
    <property type="molecule type" value="Genomic_DNA"/>
</dbReference>
<evidence type="ECO:0000313" key="2">
    <source>
        <dbReference type="EMBL" id="QIK39979.1"/>
    </source>
</evidence>
<protein>
    <submittedName>
        <fullName evidence="2">Uncharacterized protein</fullName>
    </submittedName>
</protein>
<keyword evidence="1" id="KW-0472">Membrane</keyword>
<name>A0A6G7VIV7_9RHOB</name>
<dbReference type="AlphaFoldDB" id="A0A6G7VIV7"/>
<feature type="transmembrane region" description="Helical" evidence="1">
    <location>
        <begin position="7"/>
        <end position="26"/>
    </location>
</feature>
<evidence type="ECO:0000313" key="3">
    <source>
        <dbReference type="Proteomes" id="UP000500791"/>
    </source>
</evidence>
<keyword evidence="3" id="KW-1185">Reference proteome</keyword>
<accession>A0A6G7VIV7</accession>
<dbReference type="RefSeq" id="WP_166188882.1">
    <property type="nucleotide sequence ID" value="NZ_CP049811.1"/>
</dbReference>